<feature type="domain" description="GAF" evidence="1">
    <location>
        <begin position="982"/>
        <end position="1098"/>
    </location>
</feature>
<dbReference type="InterPro" id="IPR003018">
    <property type="entry name" value="GAF"/>
</dbReference>
<dbReference type="InterPro" id="IPR029016">
    <property type="entry name" value="GAF-like_dom_sf"/>
</dbReference>
<organism evidence="3 4">
    <name type="scientific">Massilia antarctica</name>
    <dbReference type="NCBI Taxonomy" id="2765360"/>
    <lineage>
        <taxon>Bacteria</taxon>
        <taxon>Pseudomonadati</taxon>
        <taxon>Pseudomonadota</taxon>
        <taxon>Betaproteobacteria</taxon>
        <taxon>Burkholderiales</taxon>
        <taxon>Oxalobacteraceae</taxon>
        <taxon>Telluria group</taxon>
        <taxon>Massilia</taxon>
    </lineage>
</organism>
<dbReference type="SUPFAM" id="SSF55781">
    <property type="entry name" value="GAF domain-like"/>
    <property type="match status" value="1"/>
</dbReference>
<evidence type="ECO:0000313" key="4">
    <source>
        <dbReference type="Proteomes" id="UP000662888"/>
    </source>
</evidence>
<evidence type="ECO:0000259" key="1">
    <source>
        <dbReference type="Pfam" id="PF01590"/>
    </source>
</evidence>
<dbReference type="Proteomes" id="UP000662888">
    <property type="component" value="Chromosome"/>
</dbReference>
<accession>A0AA48WEG9</accession>
<dbReference type="Pfam" id="PF01590">
    <property type="entry name" value="GAF"/>
    <property type="match status" value="1"/>
</dbReference>
<feature type="domain" description="Orc1-like AAA ATPase" evidence="2">
    <location>
        <begin position="12"/>
        <end position="193"/>
    </location>
</feature>
<dbReference type="InterPro" id="IPR027417">
    <property type="entry name" value="P-loop_NTPase"/>
</dbReference>
<dbReference type="SUPFAM" id="SSF52540">
    <property type="entry name" value="P-loop containing nucleoside triphosphate hydrolases"/>
    <property type="match status" value="1"/>
</dbReference>
<dbReference type="Gene3D" id="3.30.450.40">
    <property type="match status" value="1"/>
</dbReference>
<evidence type="ECO:0000313" key="3">
    <source>
        <dbReference type="EMBL" id="QPI49944.1"/>
    </source>
</evidence>
<dbReference type="InterPro" id="IPR053159">
    <property type="entry name" value="Hybrid_Histidine_Kinase"/>
</dbReference>
<reference evidence="3 4" key="1">
    <citation type="submission" date="2020-11" db="EMBL/GenBank/DDBJ databases">
        <authorList>
            <person name="Sun Q."/>
        </authorList>
    </citation>
    <scope>NUCLEOTIDE SEQUENCE [LARGE SCALE GENOMIC DNA]</scope>
    <source>
        <strain evidence="3 4">P8398</strain>
    </source>
</reference>
<dbReference type="Pfam" id="PF13191">
    <property type="entry name" value="AAA_16"/>
    <property type="match status" value="1"/>
</dbReference>
<dbReference type="InterPro" id="IPR041664">
    <property type="entry name" value="AAA_16"/>
</dbReference>
<proteinExistence type="predicted"/>
<sequence length="1106" mass="118597">MMDTLPHGEALPLVGRAAEISALHSAFSSGGGLLVAGAAGAGKSALLAQLATMAAERGGWFVSGKFDQYRHDAPSAIVEAMRALGRLLLAEPPAALGQQRERILAALGGNAGLIAAALPELALLLGCHDASCTDPALHQARMRHAVLDLLRAVVSPARPLVMVIDDLQWAGPAALAGFDVLLRDPTLQGLFLVGAYRNDEVGDTHPLHPMLVRWRACATLEVNNLAPDSLAAFLGALLHTEPARCASLAALIGARTRGNPFDTIELVNALREQGLLRADGDYRDTAAIGAFIKERDVAGLLALRIGRLPPDARLMLQVLACLGGAVDGEVLALAAGLDAGQLAPALADGLVIDTTHGLRFCHDRVQQALYEAMPVGERQALHLAIGRRLLAHAGHEAGASEQYLVLGDSLPDSAERRQVATLFRQAAAHARNLADYALEERFLGAAVRLLRHADDATPALAQAMRAWHASLYSLGRHAEADEVYARIAAHESDLTGLIEASSVQVNSLTSRRMLLDAIDLGIALLARAGIVFQESEPDDGASRLDTITAWAYSDALDADLQRAAPTDPHVLAVGTLLHLTTMATYYANDPRLVGLLVRYQQMWIEHGPCAALLKTFGTLPILFKQRGDYRTGHAVLIKAQAIGKARGYDYEAAWLQHVFALASLHWVEPLENAIAHARQARQVLLQNGDLHYATHTYHIEIVAQLECAPTLDIVAAILAEAQAGTPRDGNVTASRIQRSYRYLLDVARGEIDIHFPALAGDTDTLTARLARAHAALLFGDDAALLRHSTAAMPLLASFAGIYPAALGYLFRALALARCAHADAGVLPELDACRDWMALRAADSPRNFAHLVTWIDAERAWAMGDGAAAARLFDQALLVMRAHRRPWQRAVMTERAGLCYLAQGLQYVGSTLLAEALRLYEAWGAPAKAKALRANHAFLRSGAAPARRAADAPDTPLDKVDLLAVLRASQALSAETTLARVQARACELLCSLTGATTVRLLIRPIEQAERSPPLPMSVLRHVERTRDVLLLDDALQDDRFARDPYFAGCARCSLLAVPIFTHNLVHAVLLLENDASRGAFTAERLNTVMLIAGQLTISLVNLGGGKI</sequence>
<dbReference type="EMBL" id="CP065053">
    <property type="protein sequence ID" value="QPI49944.1"/>
    <property type="molecule type" value="Genomic_DNA"/>
</dbReference>
<name>A0AA48WEG9_9BURK</name>
<protein>
    <submittedName>
        <fullName evidence="3">AAA family ATPase</fullName>
    </submittedName>
</protein>
<evidence type="ECO:0000259" key="2">
    <source>
        <dbReference type="Pfam" id="PF13191"/>
    </source>
</evidence>
<gene>
    <name evidence="3" type="ORF">IV454_31855</name>
</gene>
<dbReference type="RefSeq" id="WP_206089555.1">
    <property type="nucleotide sequence ID" value="NZ_CP065053.1"/>
</dbReference>
<dbReference type="PANTHER" id="PTHR43642">
    <property type="entry name" value="HYBRID SIGNAL TRANSDUCTION HISTIDINE KINASE G"/>
    <property type="match status" value="1"/>
</dbReference>
<dbReference type="PANTHER" id="PTHR43642:SF1">
    <property type="entry name" value="HYBRID SIGNAL TRANSDUCTION HISTIDINE KINASE G"/>
    <property type="match status" value="1"/>
</dbReference>
<keyword evidence="4" id="KW-1185">Reference proteome</keyword>